<evidence type="ECO:0000256" key="1">
    <source>
        <dbReference type="SAM" id="MobiDB-lite"/>
    </source>
</evidence>
<feature type="compositionally biased region" description="Polar residues" evidence="1">
    <location>
        <begin position="1398"/>
        <end position="1407"/>
    </location>
</feature>
<dbReference type="Proteomes" id="UP001163255">
    <property type="component" value="Chromosome"/>
</dbReference>
<evidence type="ECO:0000313" key="4">
    <source>
        <dbReference type="Proteomes" id="UP001163255"/>
    </source>
</evidence>
<reference evidence="3" key="1">
    <citation type="submission" date="2022-10" db="EMBL/GenBank/DDBJ databases">
        <title>Completed Genome Sequence of two octocoral isolated bacterium, Endozoicomonas euniceicola EF212T and Endozoicomonas gorgoniicola PS125T.</title>
        <authorList>
            <person name="Chiou Y.-J."/>
            <person name="Chen Y.-H."/>
        </authorList>
    </citation>
    <scope>NUCLEOTIDE SEQUENCE</scope>
    <source>
        <strain evidence="3">EF212</strain>
    </source>
</reference>
<evidence type="ECO:0000256" key="2">
    <source>
        <dbReference type="SAM" id="Phobius"/>
    </source>
</evidence>
<feature type="transmembrane region" description="Helical" evidence="2">
    <location>
        <begin position="2107"/>
        <end position="2140"/>
    </location>
</feature>
<sequence>MPNQNPNQNPNLSLPKTISIVKLGSLDITDVVSLYLWKEARFQLTETSDKTQTFPVTLYTDSKTTCLGLLNDEVYNGSKDLLTRSGSSLVENTALEKLAFNERKKIISDALSDDEILDIEKITKTLSDQYGKAEEVKKIQAQQARYIDTLKKMGITIVDMADKENNPARRIGGDKGGKLYSMVAYYLGSTELAERAIRSYLVLNPAGINVQLGTYPLLSASKLVRSVLSLPRRQNTYLNKAAGVSLLADIAGILSANNVIPPLDRDEREKLESLKAPYKNAVPDHPAYFSRLDLNTRIADKDLEVIGELFKPMSITRLEDALKYSNIHAPIAPITNEIDLHADYILRTAGIVASLPKSEKPICLISHQLSDLETVFESGDGRAQLNTISDENFTKTSKTTLKELFDLGPYGAPINEMDPYGELLGRDAFKGDSSKKKIVDYLNRHNLLYYETDNSHSEASGSGHYTGSDKKIILLMSKKPETLIQARQEYLKNPGKTVVYMRWDLTKKQKGVNRAEILHPNTIIHGTPFQPTKDTTLSIRIEYSTDSIETQHNYQYIIKFVKSIFGDSIAASRNNQGDVIINDLDVQALHYERPKQGESYRHYNDLYKKLTYTQNSGVHFSSIHKNIYTLNNEYPDYAITPLRQHDDREVIQNSSTLIEKPLLLLPGQDNQNQHRDTLKQTSDADGSLNIELIADAFGLKELIKFQLTGKKINNIIIKAYSPALLKGFKAAFRVALSKKTYQKLIDGLEGFFEERELQPLKALRSSHNYINLSSSFHEFFASDQGKVIEKNILETQLVYQIPEPLPSDKRPILLLPDQDNLTSDRENLQYIVNNDGSFTVSVYGDAFGLRELIGIKGLKGKVIQSIDVCTDNPGLRKGFNIAFESALTHKKYISFINDLKKVFDDRELVPLEVLNGKYSEYKKKSAPFHTLFSSETGKELAKKILGLQAGDQIPPYLLPDSLLRPFLPGTKSLSCTINNDRSLNIRVTATPDGLYNLISFKLFNYQISRIDIDSESPERREEFKIAFKSVQAFDKFAQLKERLRPLTDIWLESLKKLYRKYTQDTDKFKTFFDSERGKALIDNMFTPPADHPPLLPPRPGTEPRLLLPGQLSQIDNFTYTKEDEGLHIKVRANVYGLKELISFKKYNLGVHRLTVLSDNPQLRKGFKNAFVIAIKARKVTELVAPLEYVFDDKELAPLRVLGRAHYKRTSDQFRTFFESPEGKEIYNSVLASLPSDAAPPEFPQLPEPPGPLEPQSPQAGPSGEFLPDNQRLWFSLTQEDLASVNSDDLDTSILMPSDTEGDGDSDIPVKQSKPKKGGVTSESGAISGKEPPRKRIRLSPPLSLRGMIQPEDNTQASTSASVSSHSGDPYSLPASSPQQEVSQDFSNPIPIMVRPGTLSESSPQHGTGNDGVEVGRADTSDGNILSETLTAVQNLTQEIHSLGQNIEPFLDRSITAINDSQLQHVNRIIIRLREQLHQNGESTWLMIDNRSYLNDIIELLKLDVAEMSQEAARRPAVMTLRENVQALNLQVTKFLSMESEFNDQERKAVEKLFGDIDAGCSSSGRQKRDTSCSRPDPDSFGKKADRFVQRLFRRSKSPRSIFTLPGTRYSRVDIGALSARPGSLMARIQAKLKWQRSFRADAALKRKPVRGFHTIVALDVDSWLSAQQQGKNNPNTEALLYRPEQGILLSPYGESVTRIPGGAYNSLSLVGKLGSIDPGATPKAEMLRGFIREFCHQESIGSVLMQNTDGDNDAFKGFIKDFTRLPKTVFNNIGSFHFKSAHEKNAPEFLLRAHESSVIRLSSPKNHNSLHPRLDPVAYRRFSQAMALNGLPNKVKPLSALINPQSDQPLTASLMSKHQKAEALALAFTNTMSSIYESNRISDDYIPLLDTLRKMDQGWQMEFIHPVTKDRKATSFTSDVVHDVKVSLGSKKLNRAFKSFSRRLKKLTTSNANTRKGLFLLSMHDGAQMVMGWMKSGFLMDSVEKTPGMSDSLYKSLQAQSFVNFGLGVIEAIEMVEDLSKINKLFNPSKTTNAIRPFQPGKAIGGSKVTLTPPKGLKLSGKSLKLAGRSLGPLLSVTSAGLSTHIWKETKDPEMKSLQEKRMIMEWVGVAVSFVAFAGHIGLAIAAAFAIISFLIISLINGDIQAKILKKMDRQIIDALNQGDKFFNTLYQQMDTSHLFDMIPEEIINLVRHSAKSEGTGMYIGVRELDLIKKTLKLARIMINTYDYEVEETAGEGEGYKYEGTFSSRGREDLVANYLSTDCKSGKRLDKYQCEDGTFHLGSLMPQGNSTLVMPMVPDWNFNPFFVKYDKKRIKVAHTTTKDLFDAASESNPKIKQVYKDTVWVRATSRSIGKNKEFAHITAGIKHIEYLASNTTTHLDDKNHQIVFPYSRDHEGLITYRFTIPQGSETINYLHLMVPTEKELADFAAKDKAEAETKAKLKAHLTKHFQSQRRPVHPEQAEMVADERVESIRPMITREEGLPYRNIVIDMPRDTPVQWLLPHKKDQTLECTKESTDESNNCKITFDPDKKTLTLQLRRSRLTFNGYWPDAEADKQYRIVIKEKNGVISVSPHYEAPHIKMQLLKSSHHLTDIEARRRWLRQLVQTYPPAQRFLPVSLLNCPANQKLPFALYRQNIDLSESQYNCFMPLTRTGSPIKKEMLERTSLWFDTKHNVEVLLVLPKSAVGKQVVPVGGDPKHNYFFYAPKTEMMYSGETLNAGFKKVYDQDYAYIYKEAPGFAHPVSSFAPIEKPIDHSPDEAPHSFVVTTKKGVGYTLSANPPGKVLSLPVFINTESGALDEAFSQVAEFKNILPLYINKTRNINDVTQSGFYDPANNIALTYISSRFDFYSRQHFLDACSPWSGALDLVFKPETQKLSLLELSTGGRRRQNPTYHCFQRNSTGTHLVLTTDTRQALRRDHIPVHRFRRGADVYYVMLSRLSGDLYYIKINQPEDSTRQIMPDSDFDFTVIALDNSYKDHLKNSRNGSSADRQAWQDARFTEVLSQDNGLIAYTRGGYILYISNDNMEASTLLKRFASSESYEFDKWFTADSRTVPADPVRALNFNKLPSRSGASLVGLDLGLIANRVFDQSFGGGSAPETTWNQTTAERFITALKRELKRLSTQFEKKWGFAGPDLIRLSATNTLRDIAPLAFLKQADFWFAPDDNALLALPGGKKMRFVGENDEGVLALESEPLSLPYLFRYQPTQVSPTPSTSTSTSTSTSASTSASTSTSTSASASASTPTSTSTSASTPTPTSTPTPASTQADHPYCQGNTYLDAALPRPFHGLISVACKDISDASPADYQLNLFNDLWQGRYEGFQFEVSKKHKLLTGFDLTKSPSGNTKEIWYSYPGLPSGASLSRKRLHLKTVLDQALKRLPDTPLADYPKQSLLSLDLGDNVRGLYTHKGWYDWQQKRLFISPPSYERDILHLIGSRNSDTSSDRPVTGYCYNRSSGKLYRIGHSAPLVLPGEYDDLSIVDQDNSDQANGGQAKILQIVGTDKDDLFIPSSLYMDRIYPEGATNAMTLRTDFKKPNELILLMVGKKGTDRFTIMPDDLRYFKQVVIELNLATPQTPETPNVIHIHEPSHLYAALQRGSDLVLKNRYEPEAGEIVIKGVWPGLDGYPLAPTQIKFSDLRFFLGVRSIGLDELSDTLVKHRKGIFFALVVNDDMPEITSYRVSPTPEAPLFIDLLPGFKVVPEKTSDGIVINFTGPGSDSDSVENRVSRKITLPGDTVMNSSVFIRQPKARSVHNRVYRPFSFDDHSGLRHGTADVRLRDHVVLRHDRWLRCDKPHPLPKGSKYVKCVAIEANAIGHQLVSRVQLDDPDFIPGAEQRPTHVCLDKPDKAGVYPVYYVFYGINDPGQLQFSFGRTEGAYRWRAWQGAVPAGEGVVANHQPGLNIKLVNDRNESSIYRVILGGSIELHELEGEPPQWQASLTDDHYTLGPIDTRKAAFNNLQPLLFLALREQQPRLDGVILTGGNTNQVVSLSHLASMLSNAAPLLFTKASESDSALMEGNSLNNILYCGKDCSVKTIRGRRGDDLLILGGQSPKPGRQPTAQPGNRNHCNSSTYNSHDRVTLKGGMGNDLYFIEASARPSKIHDPHGQHTVFLEAGADVDLRSLGSQSLTLYLGMTSDQVLPVLCDKRTGASRSLRQSDVSEVKSGSQGESHWDNHFLKLTSSTTGETIALLNINTLRKLNFHDRIISNPKEWVTGTSQPRSDKQDHDELSLISKLVEGAKDLVRLLLPGSQKVIADTCLANNNALYTPPAAEHFSNAEVNRSVLKLVHFMSNFEPEEAQGILPTSSTSTAFAATRGITTPPVNSTSTGYTPTTFG</sequence>
<feature type="region of interest" description="Disordered" evidence="1">
    <location>
        <begin position="4038"/>
        <end position="4071"/>
    </location>
</feature>
<accession>A0ABY6GY43</accession>
<gene>
    <name evidence="3" type="ORF">NX720_07325</name>
</gene>
<proteinExistence type="predicted"/>
<keyword evidence="4" id="KW-1185">Reference proteome</keyword>
<feature type="compositionally biased region" description="Basic and acidic residues" evidence="1">
    <location>
        <begin position="1566"/>
        <end position="1581"/>
    </location>
</feature>
<keyword evidence="2" id="KW-0812">Transmembrane</keyword>
<feature type="compositionally biased region" description="Low complexity" evidence="1">
    <location>
        <begin position="3207"/>
        <end position="3262"/>
    </location>
</feature>
<feature type="compositionally biased region" description="Pro residues" evidence="1">
    <location>
        <begin position="1240"/>
        <end position="1254"/>
    </location>
</feature>
<keyword evidence="2" id="KW-0472">Membrane</keyword>
<feature type="transmembrane region" description="Helical" evidence="2">
    <location>
        <begin position="2066"/>
        <end position="2087"/>
    </location>
</feature>
<protein>
    <submittedName>
        <fullName evidence="3">Uncharacterized protein</fullName>
    </submittedName>
</protein>
<feature type="compositionally biased region" description="Low complexity" evidence="1">
    <location>
        <begin position="1357"/>
        <end position="1366"/>
    </location>
</feature>
<evidence type="ECO:0000313" key="3">
    <source>
        <dbReference type="EMBL" id="UYM17710.1"/>
    </source>
</evidence>
<dbReference type="EMBL" id="CP103300">
    <property type="protein sequence ID" value="UYM17710.1"/>
    <property type="molecule type" value="Genomic_DNA"/>
</dbReference>
<feature type="region of interest" description="Disordered" evidence="1">
    <location>
        <begin position="4310"/>
        <end position="4329"/>
    </location>
</feature>
<dbReference type="RefSeq" id="WP_262600391.1">
    <property type="nucleotide sequence ID" value="NZ_CP103300.1"/>
</dbReference>
<feature type="region of interest" description="Disordered" evidence="1">
    <location>
        <begin position="1287"/>
        <end position="1419"/>
    </location>
</feature>
<keyword evidence="2" id="KW-1133">Transmembrane helix</keyword>
<feature type="region of interest" description="Disordered" evidence="1">
    <location>
        <begin position="1236"/>
        <end position="1267"/>
    </location>
</feature>
<organism evidence="3 4">
    <name type="scientific">Endozoicomonas euniceicola</name>
    <dbReference type="NCBI Taxonomy" id="1234143"/>
    <lineage>
        <taxon>Bacteria</taxon>
        <taxon>Pseudomonadati</taxon>
        <taxon>Pseudomonadota</taxon>
        <taxon>Gammaproteobacteria</taxon>
        <taxon>Oceanospirillales</taxon>
        <taxon>Endozoicomonadaceae</taxon>
        <taxon>Endozoicomonas</taxon>
    </lineage>
</organism>
<feature type="region of interest" description="Disordered" evidence="1">
    <location>
        <begin position="1560"/>
        <end position="1581"/>
    </location>
</feature>
<feature type="compositionally biased region" description="Polar residues" evidence="1">
    <location>
        <begin position="4052"/>
        <end position="4068"/>
    </location>
</feature>
<name>A0ABY6GY43_9GAMM</name>
<feature type="region of interest" description="Disordered" evidence="1">
    <location>
        <begin position="3206"/>
        <end position="3267"/>
    </location>
</feature>
<feature type="compositionally biased region" description="Polar residues" evidence="1">
    <location>
        <begin position="1373"/>
        <end position="1386"/>
    </location>
</feature>